<dbReference type="InterPro" id="IPR036869">
    <property type="entry name" value="J_dom_sf"/>
</dbReference>
<dbReference type="Proteomes" id="UP000760480">
    <property type="component" value="Unassembled WGS sequence"/>
</dbReference>
<name>A0ABX1TNT0_9GAMM</name>
<dbReference type="InterPro" id="IPR011009">
    <property type="entry name" value="Kinase-like_dom_sf"/>
</dbReference>
<reference evidence="2 3" key="1">
    <citation type="submission" date="2019-03" db="EMBL/GenBank/DDBJ databases">
        <title>Metabolic reconstructions from genomes of highly enriched 'Candidatus Accumulibacter' and 'Candidatus Competibacter' bioreactor populations.</title>
        <authorList>
            <person name="Annavajhala M.K."/>
            <person name="Welles L."/>
            <person name="Abbas B."/>
            <person name="Sorokin D."/>
            <person name="Park H."/>
            <person name="Van Loosdrecht M."/>
            <person name="Chandran K."/>
        </authorList>
    </citation>
    <scope>NUCLEOTIDE SEQUENCE [LARGE SCALE GENOMIC DNA]</scope>
    <source>
        <strain evidence="2 3">SBR_G</strain>
    </source>
</reference>
<gene>
    <name evidence="2" type="ORF">E4P82_10365</name>
</gene>
<dbReference type="Gene3D" id="1.10.287.110">
    <property type="entry name" value="DnaJ domain"/>
    <property type="match status" value="1"/>
</dbReference>
<sequence length="348" mass="39179">MNTTTNPTLSAATLLAIPPTEPERLFSGDPETARQEFRALASIWHPDRCSRLEATEVFQHLGRLYEAALGKLRDGIWQTPGLLRLRATDETEFRVRYHREREFELGRVFVGDDIVTTLVDRAHADLFPNALVAIGRLPCADARMAAEVGRCLPEIIRCFEIGAGQVLVVRKTPDLLPLREVLDHYDGRLDPRHVAWIVSSLLNLACYLDYAGIVHNAISTETYYISPPAHSGALLGGWWYAVRQGEPLRAAPAATIQYAPIDVMTHRRGDHRIDLESIRALGRELLGDITGSRLAREKAAPPPMIDWLRLPAGACALDDYQTWQRQVLPASFDERRFVELDLTRQDLY</sequence>
<dbReference type="EMBL" id="SPMZ01000028">
    <property type="protein sequence ID" value="NMQ19560.1"/>
    <property type="molecule type" value="Genomic_DNA"/>
</dbReference>
<protein>
    <recommendedName>
        <fullName evidence="4">Molecular chaperone DnaJ</fullName>
    </recommendedName>
</protein>
<proteinExistence type="predicted"/>
<organism evidence="2 3">
    <name type="scientific">Candidatus Competibacter phosphatis</name>
    <dbReference type="NCBI Taxonomy" id="221280"/>
    <lineage>
        <taxon>Bacteria</taxon>
        <taxon>Pseudomonadati</taxon>
        <taxon>Pseudomonadota</taxon>
        <taxon>Gammaproteobacteria</taxon>
        <taxon>Candidatus Competibacteraceae</taxon>
        <taxon>Candidatus Competibacter</taxon>
    </lineage>
</organism>
<keyword evidence="1" id="KW-0143">Chaperone</keyword>
<evidence type="ECO:0000313" key="3">
    <source>
        <dbReference type="Proteomes" id="UP000760480"/>
    </source>
</evidence>
<accession>A0ABX1TNT0</accession>
<dbReference type="RefSeq" id="WP_169248813.1">
    <property type="nucleotide sequence ID" value="NZ_SPMZ01000028.1"/>
</dbReference>
<dbReference type="SUPFAM" id="SSF46565">
    <property type="entry name" value="Chaperone J-domain"/>
    <property type="match status" value="1"/>
</dbReference>
<dbReference type="SUPFAM" id="SSF56112">
    <property type="entry name" value="Protein kinase-like (PK-like)"/>
    <property type="match status" value="1"/>
</dbReference>
<comment type="caution">
    <text evidence="2">The sequence shown here is derived from an EMBL/GenBank/DDBJ whole genome shotgun (WGS) entry which is preliminary data.</text>
</comment>
<evidence type="ECO:0008006" key="4">
    <source>
        <dbReference type="Google" id="ProtNLM"/>
    </source>
</evidence>
<evidence type="ECO:0000256" key="1">
    <source>
        <dbReference type="ARBA" id="ARBA00023186"/>
    </source>
</evidence>
<evidence type="ECO:0000313" key="2">
    <source>
        <dbReference type="EMBL" id="NMQ19560.1"/>
    </source>
</evidence>
<keyword evidence="3" id="KW-1185">Reference proteome</keyword>